<protein>
    <submittedName>
        <fullName evidence="2">Uncharacterized protein</fullName>
    </submittedName>
</protein>
<dbReference type="EMBL" id="CADCUV010000186">
    <property type="protein sequence ID" value="CAA9438135.1"/>
    <property type="molecule type" value="Genomic_DNA"/>
</dbReference>
<reference evidence="2" key="1">
    <citation type="submission" date="2020-02" db="EMBL/GenBank/DDBJ databases">
        <authorList>
            <person name="Meier V. D."/>
        </authorList>
    </citation>
    <scope>NUCLEOTIDE SEQUENCE</scope>
    <source>
        <strain evidence="2">AVDCRST_MAG22</strain>
    </source>
</reference>
<evidence type="ECO:0000313" key="2">
    <source>
        <dbReference type="EMBL" id="CAA9438135.1"/>
    </source>
</evidence>
<dbReference type="AlphaFoldDB" id="A0A6J4QI15"/>
<evidence type="ECO:0000256" key="1">
    <source>
        <dbReference type="SAM" id="MobiDB-lite"/>
    </source>
</evidence>
<sequence>GGEDRGESFADERVLHNNERCGRTASVTTRRPESGSL</sequence>
<feature type="region of interest" description="Disordered" evidence="1">
    <location>
        <begin position="1"/>
        <end position="37"/>
    </location>
</feature>
<name>A0A6J4QI15_9ACTN</name>
<organism evidence="2">
    <name type="scientific">uncultured Rubrobacteraceae bacterium</name>
    <dbReference type="NCBI Taxonomy" id="349277"/>
    <lineage>
        <taxon>Bacteria</taxon>
        <taxon>Bacillati</taxon>
        <taxon>Actinomycetota</taxon>
        <taxon>Rubrobacteria</taxon>
        <taxon>Rubrobacterales</taxon>
        <taxon>Rubrobacteraceae</taxon>
        <taxon>environmental samples</taxon>
    </lineage>
</organism>
<feature type="non-terminal residue" evidence="2">
    <location>
        <position position="37"/>
    </location>
</feature>
<accession>A0A6J4QI15</accession>
<feature type="compositionally biased region" description="Basic and acidic residues" evidence="1">
    <location>
        <begin position="1"/>
        <end position="22"/>
    </location>
</feature>
<proteinExistence type="predicted"/>
<feature type="non-terminal residue" evidence="2">
    <location>
        <position position="1"/>
    </location>
</feature>
<gene>
    <name evidence="2" type="ORF">AVDCRST_MAG22-3836</name>
</gene>